<evidence type="ECO:0000313" key="2">
    <source>
        <dbReference type="Proteomes" id="UP000001793"/>
    </source>
</evidence>
<dbReference type="KEGG" id="vg:4818343"/>
<sequence length="94" mass="10744">MSSLDVFMKEWYTPIALRKMRREGSTNFRIYCVGWLETGGPSDTWDTLEIIGAEFREVKRGPRKGQLGIMVPGTIVKAYVGVKENPNYEEKVKS</sequence>
<dbReference type="GeneID" id="4818343"/>
<reference evidence="1 2" key="1">
    <citation type="submission" date="2006-12" db="EMBL/GenBank/DDBJ databases">
        <title>Genomic analysis of Burkholderia ambifaria phage BcepF1, a member of the Bcep781- like phage supergroup.</title>
        <authorList>
            <person name="Summer E.J."/>
            <person name="Robinson S."/>
            <person name="Haines C."/>
            <person name="Adams B."/>
            <person name="Daggett M."/>
            <person name="Landua J."/>
            <person name="Swanson S."/>
            <person name="Vorndam W."/>
            <person name="Morrison W."/>
            <person name="Nail K."/>
            <person name="Gonzalez C."/>
            <person name="Young R."/>
        </authorList>
    </citation>
    <scope>NUCLEOTIDE SEQUENCE [LARGE SCALE GENOMIC DNA]</scope>
</reference>
<gene>
    <name evidence="1" type="ORF">BcepF1.024</name>
</gene>
<dbReference type="Proteomes" id="UP000001793">
    <property type="component" value="Segment"/>
</dbReference>
<accession>A1YZS8</accession>
<dbReference type="EMBL" id="EF153632">
    <property type="protein sequence ID" value="ABL96755.1"/>
    <property type="molecule type" value="Genomic_DNA"/>
</dbReference>
<evidence type="ECO:0000313" key="1">
    <source>
        <dbReference type="EMBL" id="ABL96755.1"/>
    </source>
</evidence>
<dbReference type="RefSeq" id="YP_001039708.1">
    <property type="nucleotide sequence ID" value="NC_009015.1"/>
</dbReference>
<protein>
    <submittedName>
        <fullName evidence="1">Uncharacterized protein</fullName>
    </submittedName>
</protein>
<name>A1YZS8_9CAUD</name>
<proteinExistence type="predicted"/>
<keyword evidence="2" id="KW-1185">Reference proteome</keyword>
<organism evidence="1 2">
    <name type="scientific">Burkholderia phage BcepF1</name>
    <dbReference type="NCBI Taxonomy" id="2886897"/>
    <lineage>
        <taxon>Viruses</taxon>
        <taxon>Duplodnaviria</taxon>
        <taxon>Heunggongvirae</taxon>
        <taxon>Uroviricota</taxon>
        <taxon>Caudoviricetes</taxon>
        <taxon>Lindbergviridae</taxon>
        <taxon>Bcepfunavirus</taxon>
        <taxon>Bcepfunavirus bcepF1</taxon>
    </lineage>
</organism>